<feature type="transmembrane region" description="Helical" evidence="7">
    <location>
        <begin position="42"/>
        <end position="67"/>
    </location>
</feature>
<evidence type="ECO:0000256" key="3">
    <source>
        <dbReference type="ARBA" id="ARBA00022475"/>
    </source>
</evidence>
<keyword evidence="5 7" id="KW-1133">Transmembrane helix</keyword>
<feature type="transmembrane region" description="Helical" evidence="7">
    <location>
        <begin position="308"/>
        <end position="326"/>
    </location>
</feature>
<evidence type="ECO:0000256" key="2">
    <source>
        <dbReference type="ARBA" id="ARBA00022448"/>
    </source>
</evidence>
<keyword evidence="3" id="KW-1003">Cell membrane</keyword>
<organism evidence="9 10">
    <name type="scientific">Legionella oakridgensis</name>
    <dbReference type="NCBI Taxonomy" id="29423"/>
    <lineage>
        <taxon>Bacteria</taxon>
        <taxon>Pseudomonadati</taxon>
        <taxon>Pseudomonadota</taxon>
        <taxon>Gammaproteobacteria</taxon>
        <taxon>Legionellales</taxon>
        <taxon>Legionellaceae</taxon>
        <taxon>Legionella</taxon>
    </lineage>
</organism>
<dbReference type="RefSeq" id="WP_025384833.1">
    <property type="nucleotide sequence ID" value="NZ_LCUA01000018.1"/>
</dbReference>
<dbReference type="PROSITE" id="PS50850">
    <property type="entry name" value="MFS"/>
    <property type="match status" value="1"/>
</dbReference>
<keyword evidence="4 7" id="KW-0812">Transmembrane</keyword>
<dbReference type="InterPro" id="IPR020846">
    <property type="entry name" value="MFS_dom"/>
</dbReference>
<gene>
    <name evidence="9" type="ORF">Loak_0316</name>
</gene>
<feature type="transmembrane region" description="Helical" evidence="7">
    <location>
        <begin position="79"/>
        <end position="101"/>
    </location>
</feature>
<reference evidence="9 10" key="1">
    <citation type="submission" date="2015-11" db="EMBL/GenBank/DDBJ databases">
        <title>Genomic analysis of 38 Legionella species identifies large and diverse effector repertoires.</title>
        <authorList>
            <person name="Burstein D."/>
            <person name="Amaro F."/>
            <person name="Zusman T."/>
            <person name="Lifshitz Z."/>
            <person name="Cohen O."/>
            <person name="Gilbert J.A."/>
            <person name="Pupko T."/>
            <person name="Shuman H.A."/>
            <person name="Segal G."/>
        </authorList>
    </citation>
    <scope>NUCLEOTIDE SEQUENCE [LARGE SCALE GENOMIC DNA]</scope>
    <source>
        <strain evidence="9 10">Oak Ridge-10</strain>
    </source>
</reference>
<dbReference type="SUPFAM" id="SSF103473">
    <property type="entry name" value="MFS general substrate transporter"/>
    <property type="match status" value="1"/>
</dbReference>
<evidence type="ECO:0000313" key="10">
    <source>
        <dbReference type="Proteomes" id="UP000054858"/>
    </source>
</evidence>
<feature type="transmembrane region" description="Helical" evidence="7">
    <location>
        <begin position="366"/>
        <end position="387"/>
    </location>
</feature>
<feature type="transmembrane region" description="Helical" evidence="7">
    <location>
        <begin position="280"/>
        <end position="302"/>
    </location>
</feature>
<dbReference type="AlphaFoldDB" id="A0A0W0XGS8"/>
<keyword evidence="2" id="KW-0813">Transport</keyword>
<evidence type="ECO:0000256" key="1">
    <source>
        <dbReference type="ARBA" id="ARBA00004651"/>
    </source>
</evidence>
<evidence type="ECO:0000256" key="7">
    <source>
        <dbReference type="SAM" id="Phobius"/>
    </source>
</evidence>
<feature type="transmembrane region" description="Helical" evidence="7">
    <location>
        <begin position="203"/>
        <end position="221"/>
    </location>
</feature>
<dbReference type="PATRIC" id="fig|29423.5.peg.329"/>
<dbReference type="PANTHER" id="PTHR43414:SF6">
    <property type="entry name" value="MULTIDRUG RESISTANCE PROTEIN MDTG"/>
    <property type="match status" value="1"/>
</dbReference>
<dbReference type="Pfam" id="PF07690">
    <property type="entry name" value="MFS_1"/>
    <property type="match status" value="1"/>
</dbReference>
<evidence type="ECO:0000256" key="4">
    <source>
        <dbReference type="ARBA" id="ARBA00022692"/>
    </source>
</evidence>
<evidence type="ECO:0000256" key="6">
    <source>
        <dbReference type="ARBA" id="ARBA00023136"/>
    </source>
</evidence>
<feature type="transmembrane region" description="Helical" evidence="7">
    <location>
        <begin position="138"/>
        <end position="156"/>
    </location>
</feature>
<evidence type="ECO:0000256" key="5">
    <source>
        <dbReference type="ARBA" id="ARBA00022989"/>
    </source>
</evidence>
<accession>A0A0W0XGS8</accession>
<dbReference type="GO" id="GO:0022857">
    <property type="term" value="F:transmembrane transporter activity"/>
    <property type="evidence" value="ECO:0007669"/>
    <property type="project" value="InterPro"/>
</dbReference>
<dbReference type="GO" id="GO:0005886">
    <property type="term" value="C:plasma membrane"/>
    <property type="evidence" value="ECO:0007669"/>
    <property type="project" value="UniProtKB-SubCell"/>
</dbReference>
<dbReference type="Gene3D" id="1.20.1250.20">
    <property type="entry name" value="MFS general substrate transporter like domains"/>
    <property type="match status" value="2"/>
</dbReference>
<comment type="caution">
    <text evidence="9">The sequence shown here is derived from an EMBL/GenBank/DDBJ whole genome shotgun (WGS) entry which is preliminary data.</text>
</comment>
<keyword evidence="6 7" id="KW-0472">Membrane</keyword>
<evidence type="ECO:0000259" key="8">
    <source>
        <dbReference type="PROSITE" id="PS50850"/>
    </source>
</evidence>
<feature type="transmembrane region" description="Helical" evidence="7">
    <location>
        <begin position="338"/>
        <end position="360"/>
    </location>
</feature>
<dbReference type="InterPro" id="IPR011701">
    <property type="entry name" value="MFS"/>
</dbReference>
<dbReference type="InterPro" id="IPR036259">
    <property type="entry name" value="MFS_trans_sf"/>
</dbReference>
<dbReference type="EMBL" id="LNYP01000006">
    <property type="protein sequence ID" value="KTD43766.1"/>
    <property type="molecule type" value="Genomic_DNA"/>
</dbReference>
<sequence>MTKRLQRTILLSQFLMLLALEMTNPFLPLLITAIHHSTQAVVFYNTLALFLPMVANLLMAPLWGLAADRYGYKPMLMRSAWALVLTQASMIFAPSIEWILLIRTAQGAFAGFIAAMQAYALSAHEWDKKNRQLSRLQAAKGMATLLAGLAGGLVLACTSYHGLYATATIICLLTTVLMHQQLPATPQKAMIVHTKNENHAKPPLKGMLFFLCLLITLTQIARFLPDPVFSLFLHEQYPNNALLIGFLYSLPAAGLLGSAEWCGRQFDRCRKNHARINQYLLGYSFLGALVMIAHAFAGNIYLFAGARIIWGIVLAALLPALFSLLTDRIRATGYALGIANSLAKLGNLSGIACGGVIATWLSFRTFFLIVAAIYGFVAMLIFAYHLLTSRYTIIFFNNYSKIK</sequence>
<name>A0A0W0XGS8_9GAMM</name>
<proteinExistence type="predicted"/>
<comment type="subcellular location">
    <subcellularLocation>
        <location evidence="1">Cell membrane</location>
        <topology evidence="1">Multi-pass membrane protein</topology>
    </subcellularLocation>
</comment>
<evidence type="ECO:0000313" key="9">
    <source>
        <dbReference type="EMBL" id="KTD43766.1"/>
    </source>
</evidence>
<feature type="transmembrane region" description="Helical" evidence="7">
    <location>
        <begin position="241"/>
        <end position="259"/>
    </location>
</feature>
<dbReference type="PANTHER" id="PTHR43414">
    <property type="entry name" value="MULTIDRUG RESISTANCE PROTEIN MDTG"/>
    <property type="match status" value="1"/>
</dbReference>
<protein>
    <submittedName>
        <fullName evidence="9">Multidrug resistance efflux pump</fullName>
    </submittedName>
</protein>
<feature type="domain" description="Major facilitator superfamily (MFS) profile" evidence="8">
    <location>
        <begin position="5"/>
        <end position="389"/>
    </location>
</feature>
<dbReference type="Proteomes" id="UP000054858">
    <property type="component" value="Unassembled WGS sequence"/>
</dbReference>